<dbReference type="GO" id="GO:0003677">
    <property type="term" value="F:DNA binding"/>
    <property type="evidence" value="ECO:0007669"/>
    <property type="project" value="UniProtKB-KW"/>
</dbReference>
<gene>
    <name evidence="5" type="ORF">QWY31_01215</name>
</gene>
<dbReference type="EMBL" id="JAUHJS010000001">
    <property type="protein sequence ID" value="MDN4164095.1"/>
    <property type="molecule type" value="Genomic_DNA"/>
</dbReference>
<dbReference type="RefSeq" id="WP_320002621.1">
    <property type="nucleotide sequence ID" value="NZ_JAUHJS010000001.1"/>
</dbReference>
<dbReference type="CDD" id="cd01392">
    <property type="entry name" value="HTH_LacI"/>
    <property type="match status" value="1"/>
</dbReference>
<evidence type="ECO:0000256" key="3">
    <source>
        <dbReference type="ARBA" id="ARBA00023163"/>
    </source>
</evidence>
<dbReference type="CDD" id="cd06267">
    <property type="entry name" value="PBP1_LacI_sugar_binding-like"/>
    <property type="match status" value="1"/>
</dbReference>
<dbReference type="PANTHER" id="PTHR30146:SF109">
    <property type="entry name" value="HTH-TYPE TRANSCRIPTIONAL REGULATOR GALS"/>
    <property type="match status" value="1"/>
</dbReference>
<dbReference type="SMART" id="SM00354">
    <property type="entry name" value="HTH_LACI"/>
    <property type="match status" value="1"/>
</dbReference>
<evidence type="ECO:0000259" key="4">
    <source>
        <dbReference type="PROSITE" id="PS50932"/>
    </source>
</evidence>
<dbReference type="InterPro" id="IPR000843">
    <property type="entry name" value="HTH_LacI"/>
</dbReference>
<dbReference type="SUPFAM" id="SSF53822">
    <property type="entry name" value="Periplasmic binding protein-like I"/>
    <property type="match status" value="1"/>
</dbReference>
<accession>A0ABT8F0X8</accession>
<dbReference type="InterPro" id="IPR001761">
    <property type="entry name" value="Peripla_BP/Lac1_sug-bd_dom"/>
</dbReference>
<evidence type="ECO:0000256" key="2">
    <source>
        <dbReference type="ARBA" id="ARBA00023125"/>
    </source>
</evidence>
<dbReference type="PANTHER" id="PTHR30146">
    <property type="entry name" value="LACI-RELATED TRANSCRIPTIONAL REPRESSOR"/>
    <property type="match status" value="1"/>
</dbReference>
<evidence type="ECO:0000313" key="6">
    <source>
        <dbReference type="Proteomes" id="UP001168552"/>
    </source>
</evidence>
<organism evidence="5 6">
    <name type="scientific">Shiella aurantiaca</name>
    <dbReference type="NCBI Taxonomy" id="3058365"/>
    <lineage>
        <taxon>Bacteria</taxon>
        <taxon>Pseudomonadati</taxon>
        <taxon>Bacteroidota</taxon>
        <taxon>Cytophagia</taxon>
        <taxon>Cytophagales</taxon>
        <taxon>Shiellaceae</taxon>
        <taxon>Shiella</taxon>
    </lineage>
</organism>
<sequence>MSNEATIKDIARELNISPSTVSRALKDHPDINSETKKAVLRVAQKLDYQPNSIALSLRKSKTNIIGVIIPELVHYFFSTVISGIEDVANEAGYHVMICQSNESYDKEVANTQALLSTRVDGLLMSISSETENFDHLRSLQRRNVPIVFFDRASAEIEASKIEVDDYDGAFRATQHLIETGCKRILHLAGPEHLSVSVNRAHGYKAALKANNIEYDPTLMVTTGFKQQDGTDIMTKLLDEGLKFDGIFAVADPVAIGAMLVLKKRNIKIPDDVSVIGFSDEPMTSLIEPALSTMSQPGYEMGVRAARLFLEQVKDKDNFVPKKEILKTQLIIRESSRKK</sequence>
<evidence type="ECO:0000256" key="1">
    <source>
        <dbReference type="ARBA" id="ARBA00023015"/>
    </source>
</evidence>
<name>A0ABT8F0X8_9BACT</name>
<evidence type="ECO:0000313" key="5">
    <source>
        <dbReference type="EMBL" id="MDN4164095.1"/>
    </source>
</evidence>
<keyword evidence="3" id="KW-0804">Transcription</keyword>
<dbReference type="Proteomes" id="UP001168552">
    <property type="component" value="Unassembled WGS sequence"/>
</dbReference>
<feature type="domain" description="HTH lacI-type" evidence="4">
    <location>
        <begin position="5"/>
        <end position="59"/>
    </location>
</feature>
<dbReference type="Gene3D" id="3.40.50.2300">
    <property type="match status" value="2"/>
</dbReference>
<dbReference type="Pfam" id="PF00532">
    <property type="entry name" value="Peripla_BP_1"/>
    <property type="match status" value="1"/>
</dbReference>
<keyword evidence="2 5" id="KW-0238">DNA-binding</keyword>
<comment type="caution">
    <text evidence="5">The sequence shown here is derived from an EMBL/GenBank/DDBJ whole genome shotgun (WGS) entry which is preliminary data.</text>
</comment>
<keyword evidence="1" id="KW-0805">Transcription regulation</keyword>
<dbReference type="PROSITE" id="PS50932">
    <property type="entry name" value="HTH_LACI_2"/>
    <property type="match status" value="1"/>
</dbReference>
<dbReference type="Gene3D" id="1.10.260.40">
    <property type="entry name" value="lambda repressor-like DNA-binding domains"/>
    <property type="match status" value="1"/>
</dbReference>
<keyword evidence="6" id="KW-1185">Reference proteome</keyword>
<dbReference type="InterPro" id="IPR028082">
    <property type="entry name" value="Peripla_BP_I"/>
</dbReference>
<reference evidence="5" key="1">
    <citation type="submission" date="2023-06" db="EMBL/GenBank/DDBJ databases">
        <title>Cytophagales bacterium Strain LB-30, isolated from soil.</title>
        <authorList>
            <person name="Liu B."/>
        </authorList>
    </citation>
    <scope>NUCLEOTIDE SEQUENCE</scope>
    <source>
        <strain evidence="5">LB-30</strain>
    </source>
</reference>
<dbReference type="Pfam" id="PF00356">
    <property type="entry name" value="LacI"/>
    <property type="match status" value="1"/>
</dbReference>
<protein>
    <submittedName>
        <fullName evidence="5">LacI family DNA-binding transcriptional regulator</fullName>
    </submittedName>
</protein>
<proteinExistence type="predicted"/>
<dbReference type="SUPFAM" id="SSF47413">
    <property type="entry name" value="lambda repressor-like DNA-binding domains"/>
    <property type="match status" value="1"/>
</dbReference>
<dbReference type="InterPro" id="IPR010982">
    <property type="entry name" value="Lambda_DNA-bd_dom_sf"/>
</dbReference>